<accession>A0A165Q2T9</accession>
<dbReference type="AlphaFoldDB" id="A0A165Q2T9"/>
<organism evidence="1 2">
    <name type="scientific">Neolentinus lepideus HHB14362 ss-1</name>
    <dbReference type="NCBI Taxonomy" id="1314782"/>
    <lineage>
        <taxon>Eukaryota</taxon>
        <taxon>Fungi</taxon>
        <taxon>Dikarya</taxon>
        <taxon>Basidiomycota</taxon>
        <taxon>Agaricomycotina</taxon>
        <taxon>Agaricomycetes</taxon>
        <taxon>Gloeophyllales</taxon>
        <taxon>Gloeophyllaceae</taxon>
        <taxon>Neolentinus</taxon>
    </lineage>
</organism>
<dbReference type="OrthoDB" id="1607513at2759"/>
<feature type="non-terminal residue" evidence="1">
    <location>
        <position position="1"/>
    </location>
</feature>
<reference evidence="1 2" key="1">
    <citation type="journal article" date="2016" name="Mol. Biol. Evol.">
        <title>Comparative Genomics of Early-Diverging Mushroom-Forming Fungi Provides Insights into the Origins of Lignocellulose Decay Capabilities.</title>
        <authorList>
            <person name="Nagy L.G."/>
            <person name="Riley R."/>
            <person name="Tritt A."/>
            <person name="Adam C."/>
            <person name="Daum C."/>
            <person name="Floudas D."/>
            <person name="Sun H."/>
            <person name="Yadav J.S."/>
            <person name="Pangilinan J."/>
            <person name="Larsson K.H."/>
            <person name="Matsuura K."/>
            <person name="Barry K."/>
            <person name="Labutti K."/>
            <person name="Kuo R."/>
            <person name="Ohm R.A."/>
            <person name="Bhattacharya S.S."/>
            <person name="Shirouzu T."/>
            <person name="Yoshinaga Y."/>
            <person name="Martin F.M."/>
            <person name="Grigoriev I.V."/>
            <person name="Hibbett D.S."/>
        </authorList>
    </citation>
    <scope>NUCLEOTIDE SEQUENCE [LARGE SCALE GENOMIC DNA]</scope>
    <source>
        <strain evidence="1 2">HHB14362 ss-1</strain>
    </source>
</reference>
<dbReference type="EMBL" id="KV425602">
    <property type="protein sequence ID" value="KZT21840.1"/>
    <property type="molecule type" value="Genomic_DNA"/>
</dbReference>
<evidence type="ECO:0008006" key="3">
    <source>
        <dbReference type="Google" id="ProtNLM"/>
    </source>
</evidence>
<proteinExistence type="predicted"/>
<protein>
    <recommendedName>
        <fullName evidence="3">DUF659 domain-containing protein</fullName>
    </recommendedName>
</protein>
<sequence length="97" mass="11224">LNVIDSPELRDLLLFLGAELTDNDIPSRKKLGRLVVQKFTEEYNKMKQDIQQALGWVALTTDSWSDKCLRSYLAITVHYMAKDRVGRLLLRSRLIAF</sequence>
<gene>
    <name evidence="1" type="ORF">NEOLEDRAFT_1030986</name>
</gene>
<feature type="non-terminal residue" evidence="1">
    <location>
        <position position="97"/>
    </location>
</feature>
<name>A0A165Q2T9_9AGAM</name>
<evidence type="ECO:0000313" key="2">
    <source>
        <dbReference type="Proteomes" id="UP000076761"/>
    </source>
</evidence>
<keyword evidence="2" id="KW-1185">Reference proteome</keyword>
<dbReference type="InParanoid" id="A0A165Q2T9"/>
<evidence type="ECO:0000313" key="1">
    <source>
        <dbReference type="EMBL" id="KZT21840.1"/>
    </source>
</evidence>
<dbReference type="STRING" id="1314782.A0A165Q2T9"/>
<dbReference type="Proteomes" id="UP000076761">
    <property type="component" value="Unassembled WGS sequence"/>
</dbReference>